<evidence type="ECO:0000256" key="3">
    <source>
        <dbReference type="ARBA" id="ARBA00022491"/>
    </source>
</evidence>
<dbReference type="EMBL" id="LAJE02000187">
    <property type="protein sequence ID" value="OEO30775.1"/>
    <property type="molecule type" value="Genomic_DNA"/>
</dbReference>
<evidence type="ECO:0000256" key="2">
    <source>
        <dbReference type="ARBA" id="ARBA00015075"/>
    </source>
</evidence>
<dbReference type="Pfam" id="PF01845">
    <property type="entry name" value="CcdB"/>
    <property type="match status" value="1"/>
</dbReference>
<evidence type="ECO:0000256" key="1">
    <source>
        <dbReference type="ARBA" id="ARBA00005230"/>
    </source>
</evidence>
<dbReference type="RefSeq" id="WP_069910027.1">
    <property type="nucleotide sequence ID" value="NZ_LAJE02000187.1"/>
</dbReference>
<dbReference type="InterPro" id="IPR002712">
    <property type="entry name" value="CcdB"/>
</dbReference>
<dbReference type="Proteomes" id="UP000095463">
    <property type="component" value="Unassembled WGS sequence"/>
</dbReference>
<accession>A0A1E5XQE0</accession>
<evidence type="ECO:0000256" key="4">
    <source>
        <dbReference type="ARBA" id="ARBA00023015"/>
    </source>
</evidence>
<dbReference type="GO" id="GO:0008657">
    <property type="term" value="F:DNA topoisomerase type II (double strand cut, ATP-hydrolyzing) inhibitor activity"/>
    <property type="evidence" value="ECO:0007669"/>
    <property type="project" value="InterPro"/>
</dbReference>
<name>A0A1E5XQE0_9HYPH</name>
<keyword evidence="3" id="KW-0678">Repressor</keyword>
<keyword evidence="5" id="KW-0804">Transcription</keyword>
<evidence type="ECO:0000256" key="6">
    <source>
        <dbReference type="ARBA" id="ARBA00029628"/>
    </source>
</evidence>
<protein>
    <recommendedName>
        <fullName evidence="2">Toxin CcdB</fullName>
    </recommendedName>
    <alternativeName>
        <fullName evidence="7">Cytotoxic protein CcdB</fullName>
    </alternativeName>
    <alternativeName>
        <fullName evidence="6">Protein LetD</fullName>
    </alternativeName>
</protein>
<reference evidence="8 9" key="1">
    <citation type="journal article" date="2015" name="Genome Announc.">
        <title>Genome Assemblies of Three Soil-Associated Devosia species: D. insulae, D. limi, and D. soli.</title>
        <authorList>
            <person name="Hassan Y.I."/>
            <person name="Lepp D."/>
            <person name="Zhou T."/>
        </authorList>
    </citation>
    <scope>NUCLEOTIDE SEQUENCE [LARGE SCALE GENOMIC DNA]</scope>
    <source>
        <strain evidence="8 9">DS-56</strain>
    </source>
</reference>
<dbReference type="AlphaFoldDB" id="A0A1E5XQE0"/>
<comment type="similarity">
    <text evidence="1">Belongs to the CcdB toxin family.</text>
</comment>
<comment type="caution">
    <text evidence="8">The sequence shown here is derived from an EMBL/GenBank/DDBJ whole genome shotgun (WGS) entry which is preliminary data.</text>
</comment>
<evidence type="ECO:0000256" key="5">
    <source>
        <dbReference type="ARBA" id="ARBA00023163"/>
    </source>
</evidence>
<organism evidence="8 9">
    <name type="scientific">Devosia insulae DS-56</name>
    <dbReference type="NCBI Taxonomy" id="1116389"/>
    <lineage>
        <taxon>Bacteria</taxon>
        <taxon>Pseudomonadati</taxon>
        <taxon>Pseudomonadota</taxon>
        <taxon>Alphaproteobacteria</taxon>
        <taxon>Hyphomicrobiales</taxon>
        <taxon>Devosiaceae</taxon>
        <taxon>Devosia</taxon>
    </lineage>
</organism>
<dbReference type="InterPro" id="IPR011067">
    <property type="entry name" value="Plasmid_toxin/cell-grow_inhib"/>
</dbReference>
<gene>
    <name evidence="8" type="ORF">VW23_019615</name>
</gene>
<dbReference type="Gene3D" id="2.30.30.110">
    <property type="match status" value="1"/>
</dbReference>
<dbReference type="OrthoDB" id="9813510at2"/>
<dbReference type="GO" id="GO:0006276">
    <property type="term" value="P:plasmid maintenance"/>
    <property type="evidence" value="ECO:0007669"/>
    <property type="project" value="InterPro"/>
</dbReference>
<evidence type="ECO:0000313" key="8">
    <source>
        <dbReference type="EMBL" id="OEO30775.1"/>
    </source>
</evidence>
<keyword evidence="9" id="KW-1185">Reference proteome</keyword>
<evidence type="ECO:0000256" key="7">
    <source>
        <dbReference type="ARBA" id="ARBA00033135"/>
    </source>
</evidence>
<sequence>MAQFDVYHVDGTLLLDIQTDLLGLFPSRLVAPLRKQDIELSPHHRLNPRLTVLGEPHVLVIQHLSAVRTSILGRPVDNLDRYYDEIKSAYDMIFNGF</sequence>
<dbReference type="SUPFAM" id="SSF50118">
    <property type="entry name" value="Cell growth inhibitor/plasmid maintenance toxic component"/>
    <property type="match status" value="1"/>
</dbReference>
<proteinExistence type="inferred from homology"/>
<evidence type="ECO:0000313" key="9">
    <source>
        <dbReference type="Proteomes" id="UP000095463"/>
    </source>
</evidence>
<keyword evidence="4" id="KW-0805">Transcription regulation</keyword>